<feature type="region of interest" description="Disordered" evidence="1">
    <location>
        <begin position="452"/>
        <end position="497"/>
    </location>
</feature>
<dbReference type="PROSITE" id="PS51257">
    <property type="entry name" value="PROKAR_LIPOPROTEIN"/>
    <property type="match status" value="1"/>
</dbReference>
<dbReference type="Proteomes" id="UP000315377">
    <property type="component" value="Chromosome"/>
</dbReference>
<gene>
    <name evidence="3" type="ORF">FLT43_23715</name>
    <name evidence="2" type="ORF">M5W83_01030</name>
</gene>
<evidence type="ECO:0000313" key="3">
    <source>
        <dbReference type="EMBL" id="QDM46144.1"/>
    </source>
</evidence>
<protein>
    <submittedName>
        <fullName evidence="3">Extracellular solute-binding protein</fullName>
    </submittedName>
</protein>
<reference evidence="2 5" key="2">
    <citation type="submission" date="2022-05" db="EMBL/GenBank/DDBJ databases">
        <title>Genome Sequencing of Bee-Associated Microbes.</title>
        <authorList>
            <person name="Dunlap C."/>
        </authorList>
    </citation>
    <scope>NUCLEOTIDE SEQUENCE [LARGE SCALE GENOMIC DNA]</scope>
    <source>
        <strain evidence="2 5">NRRL B-14613</strain>
    </source>
</reference>
<dbReference type="InterPro" id="IPR006059">
    <property type="entry name" value="SBP"/>
</dbReference>
<feature type="compositionally biased region" description="Low complexity" evidence="1">
    <location>
        <begin position="484"/>
        <end position="497"/>
    </location>
</feature>
<dbReference type="EMBL" id="JAMDMM010000003">
    <property type="protein sequence ID" value="MCY9605764.1"/>
    <property type="molecule type" value="Genomic_DNA"/>
</dbReference>
<proteinExistence type="predicted"/>
<name>A0AAP9DYR2_PANTH</name>
<dbReference type="AlphaFoldDB" id="A0AAP9DYR2"/>
<reference evidence="3 4" key="1">
    <citation type="submission" date="2019-07" db="EMBL/GenBank/DDBJ databases">
        <title>Paenibacillus thiaminolyticus NRRL B-4156.</title>
        <authorList>
            <person name="Hehnly C."/>
            <person name="Zhang L."/>
        </authorList>
    </citation>
    <scope>NUCLEOTIDE SEQUENCE [LARGE SCALE GENOMIC DNA]</scope>
    <source>
        <strain evidence="3 4">NRRL B-4156</strain>
    </source>
</reference>
<dbReference type="Pfam" id="PF01547">
    <property type="entry name" value="SBP_bac_1"/>
    <property type="match status" value="1"/>
</dbReference>
<dbReference type="GeneID" id="76998972"/>
<evidence type="ECO:0000313" key="2">
    <source>
        <dbReference type="EMBL" id="MCY9605764.1"/>
    </source>
</evidence>
<dbReference type="InterPro" id="IPR050490">
    <property type="entry name" value="Bact_solute-bd_prot1"/>
</dbReference>
<dbReference type="Proteomes" id="UP001209276">
    <property type="component" value="Unassembled WGS sequence"/>
</dbReference>
<sequence length="497" mass="56325">MLKKWKIALLLTMVVALLGGCFGEKPVLDELGKDGKGTIKVVYYDEDNFYRQYGNYFNVKYPDIEFEIVSMQEMYRDLQDKENVDYEEERLKFLEKNKPDVLMIDLEMMEKLAQEGKLYNLDSIITQEKFDLEGYMPGLVDMIREHGGGSLYGLAPSFYTSAIYYNAELFRENNIEPPRNKMTWQEVLDLSSRFASVGSGENQVYGYYQRYGGGPQDLFLDVANGSSMRFFDAKGEKLVFNTDGWKQVVRLTTDAIRNKGVYTQPRDEGDTHRFSSDEDLFFKGRAAMIMGDSWFISQIKNRIMWDKEAKPIDWEMVSVPVDPASPDESSYASLHEVYAIAADSPNKRAAWEFVKFVNGPEMAKAASRSMEGNLPTRNQFMKEIDGKSTEAFYSLRPKAKYESIWGGRDVEVPSTFYGDFRTLLDKELKSVIDNKKTVDEAAAAIQAEGEAALLKGREEDKARKEAEQKAKGESGKAEEENKTEGSGSAEAGTAEGD</sequence>
<accession>A0AAP9DYR2</accession>
<dbReference type="PANTHER" id="PTHR43649">
    <property type="entry name" value="ARABINOSE-BINDING PROTEIN-RELATED"/>
    <property type="match status" value="1"/>
</dbReference>
<evidence type="ECO:0000313" key="4">
    <source>
        <dbReference type="Proteomes" id="UP000315377"/>
    </source>
</evidence>
<dbReference type="Gene3D" id="3.40.190.10">
    <property type="entry name" value="Periplasmic binding protein-like II"/>
    <property type="match status" value="1"/>
</dbReference>
<dbReference type="EMBL" id="CP041405">
    <property type="protein sequence ID" value="QDM46144.1"/>
    <property type="molecule type" value="Genomic_DNA"/>
</dbReference>
<evidence type="ECO:0000256" key="1">
    <source>
        <dbReference type="SAM" id="MobiDB-lite"/>
    </source>
</evidence>
<feature type="compositionally biased region" description="Basic and acidic residues" evidence="1">
    <location>
        <begin position="455"/>
        <end position="483"/>
    </location>
</feature>
<dbReference type="SUPFAM" id="SSF53850">
    <property type="entry name" value="Periplasmic binding protein-like II"/>
    <property type="match status" value="1"/>
</dbReference>
<dbReference type="RefSeq" id="WP_087440757.1">
    <property type="nucleotide sequence ID" value="NZ_CABMNB010000010.1"/>
</dbReference>
<evidence type="ECO:0000313" key="5">
    <source>
        <dbReference type="Proteomes" id="UP001209276"/>
    </source>
</evidence>
<organism evidence="3 4">
    <name type="scientific">Paenibacillus thiaminolyticus</name>
    <name type="common">Bacillus thiaminolyticus</name>
    <dbReference type="NCBI Taxonomy" id="49283"/>
    <lineage>
        <taxon>Bacteria</taxon>
        <taxon>Bacillati</taxon>
        <taxon>Bacillota</taxon>
        <taxon>Bacilli</taxon>
        <taxon>Bacillales</taxon>
        <taxon>Paenibacillaceae</taxon>
        <taxon>Paenibacillus</taxon>
    </lineage>
</organism>
<keyword evidence="5" id="KW-1185">Reference proteome</keyword>